<dbReference type="EMBL" id="CP088280">
    <property type="protein sequence ID" value="UGX92400.1"/>
    <property type="molecule type" value="Genomic_DNA"/>
</dbReference>
<gene>
    <name evidence="2" type="ORF">G6321_00042945</name>
    <name evidence="1" type="ORF">G6321_25415</name>
</gene>
<evidence type="ECO:0000313" key="1">
    <source>
        <dbReference type="EMBL" id="NYY91604.1"/>
    </source>
</evidence>
<protein>
    <submittedName>
        <fullName evidence="1">Uncharacterized protein</fullName>
    </submittedName>
</protein>
<reference evidence="2 3" key="3">
    <citation type="journal article" date="2022" name="Int. J. Syst. Evol. Microbiol.">
        <title>Strains of Bradyrhizobium barranii sp. nov. associated with legumes native to Canada are symbionts of soybeans and belong to different subspecies (subsp. barranii subsp. nov. and subsp. apii subsp. nov.) and symbiovars (sv. glycinearum and sv. septentrionale).</title>
        <authorList>
            <person name="Bromfield E.S.P."/>
            <person name="Cloutier S."/>
            <person name="Wasai-Hara S."/>
            <person name="Minamisawa K."/>
        </authorList>
    </citation>
    <scope>NUCLEOTIDE SEQUENCE [LARGE SCALE GENOMIC DNA]</scope>
    <source>
        <strain evidence="2 3">323S2</strain>
    </source>
</reference>
<reference evidence="1" key="2">
    <citation type="submission" date="2020-06" db="EMBL/GenBank/DDBJ databases">
        <title>Whole Genome Sequence of Bradyrhizobium sp. Strain 323S2.</title>
        <authorList>
            <person name="Bromfield E.S.P."/>
        </authorList>
    </citation>
    <scope>NUCLEOTIDE SEQUENCE [LARGE SCALE GENOMIC DNA]</scope>
    <source>
        <strain evidence="1">323S2</strain>
    </source>
</reference>
<evidence type="ECO:0000313" key="3">
    <source>
        <dbReference type="Proteomes" id="UP000564836"/>
    </source>
</evidence>
<dbReference type="EMBL" id="JACBFH010000001">
    <property type="protein sequence ID" value="NYY91604.1"/>
    <property type="molecule type" value="Genomic_DNA"/>
</dbReference>
<dbReference type="Proteomes" id="UP000564836">
    <property type="component" value="Chromosome"/>
</dbReference>
<reference evidence="2 3" key="1">
    <citation type="journal article" date="2017" name="Syst. Appl. Microbiol.">
        <title>Soybeans inoculated with root zone soils of Canadian native legumes harbour diverse and novel Bradyrhizobium spp. that possess agricultural potential.</title>
        <authorList>
            <person name="Bromfield E.S.P."/>
            <person name="Cloutier S."/>
            <person name="Tambong J.T."/>
            <person name="Tran Thi T.V."/>
        </authorList>
    </citation>
    <scope>NUCLEOTIDE SEQUENCE [LARGE SCALE GENOMIC DNA]</scope>
    <source>
        <strain evidence="2 3">323S2</strain>
    </source>
</reference>
<dbReference type="AlphaFoldDB" id="A0A7Z0QDV8"/>
<proteinExistence type="predicted"/>
<organism evidence="1">
    <name type="scientific">Bradyrhizobium barranii subsp. barranii</name>
    <dbReference type="NCBI Taxonomy" id="2823807"/>
    <lineage>
        <taxon>Bacteria</taxon>
        <taxon>Pseudomonadati</taxon>
        <taxon>Pseudomonadota</taxon>
        <taxon>Alphaproteobacteria</taxon>
        <taxon>Hyphomicrobiales</taxon>
        <taxon>Nitrobacteraceae</taxon>
        <taxon>Bradyrhizobium</taxon>
        <taxon>Bradyrhizobium barranii</taxon>
    </lineage>
</organism>
<evidence type="ECO:0000313" key="2">
    <source>
        <dbReference type="EMBL" id="UGX92400.1"/>
    </source>
</evidence>
<dbReference type="RefSeq" id="WP_166349331.1">
    <property type="nucleotide sequence ID" value="NZ_CP088280.1"/>
</dbReference>
<name>A0A7Z0QDV8_9BRAD</name>
<sequence length="149" mass="16840">MASAAADLMFWPDGMLAELEKIAQGNATKKDITALRRKLTESQSRVDEIIRDLNDSRDVLRDRPDGLAVIAQINGLLHESRGNTKLVLRQDILSLLDAYASRSKPRKKKKTKKELQEQESLATRALVICNSIEAFNAAVRRLHRFVFEP</sequence>
<accession>A0A7Z0QDV8</accession>